<name>A0AAV9ZMD6_9AGAR</name>
<accession>A0AAV9ZMD6</accession>
<gene>
    <name evidence="1" type="ORF">R3P38DRAFT_333938</name>
</gene>
<evidence type="ECO:0000313" key="2">
    <source>
        <dbReference type="Proteomes" id="UP001362999"/>
    </source>
</evidence>
<keyword evidence="2" id="KW-1185">Reference proteome</keyword>
<proteinExistence type="predicted"/>
<dbReference type="Proteomes" id="UP001362999">
    <property type="component" value="Unassembled WGS sequence"/>
</dbReference>
<sequence length="492" mass="54861">MTVLHSARLQDVGEDLLIEILSVCDVYTVLLVSRVDKFLHQISLTKQLWVHFMRDLGSRGLIRRPSEAEIDEYSTRDIMHEIKRIVCGPETWAPESIQPPTIHRQVTFNPGPDIDTTRSASFDMQLIPGGTHAILQTTESVSLYEVHSGKCIWKKASALGSDVWVDLIERGEKVRIAVVPGKFSPNAKITIYEIDLRKGDSLEVFSISMPMGNFSGDLWWCKDLRGQFIILHIYSLGMPGGPIFLLVDWRQHQQVVLTFGDPNAATDLKPHLLPNHLLVTCEISIQGKRQHSIVVTAYSELDAYWHPLNIDPTSIPFSGSDFYSYPINPPVEGKHVPISAMAPLDFKGIPICKEHTCLVQYVHESPIRQGVYKILSYVISHIHPHPAHSHVLLTFTFAANESLETIQHSGSYHSLTSGNGAEMISYAGYAVQSNGIGPGAVMDMKGSRTEKRKNADFCVMKAVEGWERTYFSPVNGAVLAEADGSVVISYYK</sequence>
<organism evidence="1 2">
    <name type="scientific">Favolaschia claudopus</name>
    <dbReference type="NCBI Taxonomy" id="2862362"/>
    <lineage>
        <taxon>Eukaryota</taxon>
        <taxon>Fungi</taxon>
        <taxon>Dikarya</taxon>
        <taxon>Basidiomycota</taxon>
        <taxon>Agaricomycotina</taxon>
        <taxon>Agaricomycetes</taxon>
        <taxon>Agaricomycetidae</taxon>
        <taxon>Agaricales</taxon>
        <taxon>Marasmiineae</taxon>
        <taxon>Mycenaceae</taxon>
        <taxon>Favolaschia</taxon>
    </lineage>
</organism>
<dbReference type="EMBL" id="JAWWNJ010000131">
    <property type="protein sequence ID" value="KAK6987610.1"/>
    <property type="molecule type" value="Genomic_DNA"/>
</dbReference>
<comment type="caution">
    <text evidence="1">The sequence shown here is derived from an EMBL/GenBank/DDBJ whole genome shotgun (WGS) entry which is preliminary data.</text>
</comment>
<reference evidence="1 2" key="1">
    <citation type="journal article" date="2024" name="J Genomics">
        <title>Draft genome sequencing and assembly of Favolaschia claudopus CIRM-BRFM 2984 isolated from oak limbs.</title>
        <authorList>
            <person name="Navarro D."/>
            <person name="Drula E."/>
            <person name="Chaduli D."/>
            <person name="Cazenave R."/>
            <person name="Ahrendt S."/>
            <person name="Wang J."/>
            <person name="Lipzen A."/>
            <person name="Daum C."/>
            <person name="Barry K."/>
            <person name="Grigoriev I.V."/>
            <person name="Favel A."/>
            <person name="Rosso M.N."/>
            <person name="Martin F."/>
        </authorList>
    </citation>
    <scope>NUCLEOTIDE SEQUENCE [LARGE SCALE GENOMIC DNA]</scope>
    <source>
        <strain evidence="1 2">CIRM-BRFM 2984</strain>
    </source>
</reference>
<protein>
    <recommendedName>
        <fullName evidence="3">F-box domain-containing protein</fullName>
    </recommendedName>
</protein>
<dbReference type="AlphaFoldDB" id="A0AAV9ZMD6"/>
<evidence type="ECO:0000313" key="1">
    <source>
        <dbReference type="EMBL" id="KAK6987610.1"/>
    </source>
</evidence>
<evidence type="ECO:0008006" key="3">
    <source>
        <dbReference type="Google" id="ProtNLM"/>
    </source>
</evidence>